<evidence type="ECO:0000313" key="1">
    <source>
        <dbReference type="EMBL" id="KZS86526.1"/>
    </source>
</evidence>
<evidence type="ECO:0000313" key="2">
    <source>
        <dbReference type="Proteomes" id="UP000076722"/>
    </source>
</evidence>
<name>A0A164MAH3_9AGAM</name>
<gene>
    <name evidence="1" type="ORF">SISNIDRAFT_491879</name>
</gene>
<keyword evidence="2" id="KW-1185">Reference proteome</keyword>
<dbReference type="EMBL" id="KV419489">
    <property type="protein sequence ID" value="KZS86526.1"/>
    <property type="molecule type" value="Genomic_DNA"/>
</dbReference>
<sequence>MSQIILISQPLSCSGPKAKTSEGKYSSSLVPAMLANSSSAEKRLRLPSFATTRFSQKVSALKYMYSHTYDVVYYRYSALGFAHVVYAEYRVKQDQSGPTLEIIESFFEMTDTRRKEQFAEKIMVLKQKYPGEMVLDLRRVDL</sequence>
<organism evidence="1 2">
    <name type="scientific">Sistotremastrum niveocremeum HHB9708</name>
    <dbReference type="NCBI Taxonomy" id="1314777"/>
    <lineage>
        <taxon>Eukaryota</taxon>
        <taxon>Fungi</taxon>
        <taxon>Dikarya</taxon>
        <taxon>Basidiomycota</taxon>
        <taxon>Agaricomycotina</taxon>
        <taxon>Agaricomycetes</taxon>
        <taxon>Sistotremastrales</taxon>
        <taxon>Sistotremastraceae</taxon>
        <taxon>Sertulicium</taxon>
        <taxon>Sertulicium niveocremeum</taxon>
    </lineage>
</organism>
<protein>
    <submittedName>
        <fullName evidence="1">Uncharacterized protein</fullName>
    </submittedName>
</protein>
<reference evidence="1 2" key="1">
    <citation type="journal article" date="2016" name="Mol. Biol. Evol.">
        <title>Comparative Genomics of Early-Diverging Mushroom-Forming Fungi Provides Insights into the Origins of Lignocellulose Decay Capabilities.</title>
        <authorList>
            <person name="Nagy L.G."/>
            <person name="Riley R."/>
            <person name="Tritt A."/>
            <person name="Adam C."/>
            <person name="Daum C."/>
            <person name="Floudas D."/>
            <person name="Sun H."/>
            <person name="Yadav J.S."/>
            <person name="Pangilinan J."/>
            <person name="Larsson K.H."/>
            <person name="Matsuura K."/>
            <person name="Barry K."/>
            <person name="Labutti K."/>
            <person name="Kuo R."/>
            <person name="Ohm R.A."/>
            <person name="Bhattacharya S.S."/>
            <person name="Shirouzu T."/>
            <person name="Yoshinaga Y."/>
            <person name="Martin F.M."/>
            <person name="Grigoriev I.V."/>
            <person name="Hibbett D.S."/>
        </authorList>
    </citation>
    <scope>NUCLEOTIDE SEQUENCE [LARGE SCALE GENOMIC DNA]</scope>
    <source>
        <strain evidence="1 2">HHB9708</strain>
    </source>
</reference>
<dbReference type="AlphaFoldDB" id="A0A164MAH3"/>
<dbReference type="Proteomes" id="UP000076722">
    <property type="component" value="Unassembled WGS sequence"/>
</dbReference>
<proteinExistence type="predicted"/>
<accession>A0A164MAH3</accession>